<feature type="domain" description="Replication-associated protein ORF2/G2P" evidence="1">
    <location>
        <begin position="35"/>
        <end position="99"/>
    </location>
</feature>
<proteinExistence type="predicted"/>
<evidence type="ECO:0000313" key="2">
    <source>
        <dbReference type="EMBL" id="CRY96573.1"/>
    </source>
</evidence>
<organism evidence="2">
    <name type="scientific">uncultured prokaryote</name>
    <dbReference type="NCBI Taxonomy" id="198431"/>
    <lineage>
        <taxon>unclassified sequences</taxon>
        <taxon>environmental samples</taxon>
    </lineage>
</organism>
<sequence>MKRGQVEGWSLGATRRNTQFLMSVMEPELTGAGVALTLTLRECPPTAQDWTALRKRWIERQRRAGMVRLHWITEWQRRGVPHLHVALWWPDAYRISDPIRDWVELAGELYGAGEKGQHGKCIDGPVGWFQYLSKHAARGVKHYQRNNDNIPDGWLKKTGRVWGYSGDWPLAEPRRFGLQSDDGDGGWFRLRRMVRAWRRADARASGDRWRIRSAQSMLRCPDPALSKLRGFSEWMPSDTVQLRMLANVAERGFTVFDQDTGEVLFRGTP</sequence>
<name>A0A0H5Q3V6_9ZZZZ</name>
<dbReference type="Pfam" id="PF23343">
    <property type="entry name" value="REP_ORF2-G2P"/>
    <property type="match status" value="1"/>
</dbReference>
<dbReference type="AlphaFoldDB" id="A0A0H5Q3V6"/>
<dbReference type="EMBL" id="LN853727">
    <property type="protein sequence ID" value="CRY96573.1"/>
    <property type="molecule type" value="Genomic_DNA"/>
</dbReference>
<reference evidence="2" key="1">
    <citation type="submission" date="2015-06" db="EMBL/GenBank/DDBJ databases">
        <authorList>
            <person name="Joergensen T."/>
        </authorList>
    </citation>
    <scope>NUCLEOTIDE SEQUENCE</scope>
    <source>
        <strain evidence="2">RGFK1148</strain>
    </source>
</reference>
<accession>A0A0H5Q3V6</accession>
<reference evidence="2" key="2">
    <citation type="submission" date="2015-07" db="EMBL/GenBank/DDBJ databases">
        <title>Plasmids, circular viruses and viroids from rat gut.</title>
        <authorList>
            <person name="Jorgensen T.J."/>
            <person name="Hansen M.A."/>
            <person name="Xu Z."/>
            <person name="Tabak M.A."/>
            <person name="Sorensen S.J."/>
            <person name="Hansen L.H."/>
        </authorList>
    </citation>
    <scope>NUCLEOTIDE SEQUENCE</scope>
    <source>
        <strain evidence="2">RGFK1148</strain>
    </source>
</reference>
<protein>
    <recommendedName>
        <fullName evidence="1">Replication-associated protein ORF2/G2P domain-containing protein</fullName>
    </recommendedName>
</protein>
<evidence type="ECO:0000259" key="1">
    <source>
        <dbReference type="Pfam" id="PF23343"/>
    </source>
</evidence>
<dbReference type="InterPro" id="IPR056906">
    <property type="entry name" value="ORF2/G2P_dom"/>
</dbReference>